<evidence type="ECO:0000313" key="7">
    <source>
        <dbReference type="Proteomes" id="UP000220752"/>
    </source>
</evidence>
<gene>
    <name evidence="6" type="ORF">CGS46_14455</name>
</gene>
<dbReference type="EMBL" id="NMTQ01000037">
    <property type="protein sequence ID" value="PDX57696.1"/>
    <property type="molecule type" value="Genomic_DNA"/>
</dbReference>
<dbReference type="PANTHER" id="PTHR30126:SF64">
    <property type="entry name" value="HTH-TYPE TRANSCRIPTIONAL REGULATOR CITR"/>
    <property type="match status" value="1"/>
</dbReference>
<dbReference type="InterPro" id="IPR036388">
    <property type="entry name" value="WH-like_DNA-bd_sf"/>
</dbReference>
<dbReference type="Proteomes" id="UP000220752">
    <property type="component" value="Unassembled WGS sequence"/>
</dbReference>
<keyword evidence="3" id="KW-0238">DNA-binding</keyword>
<evidence type="ECO:0000256" key="2">
    <source>
        <dbReference type="ARBA" id="ARBA00023015"/>
    </source>
</evidence>
<dbReference type="InterPro" id="IPR047788">
    <property type="entry name" value="LysR-like_Sec_metab"/>
</dbReference>
<keyword evidence="7" id="KW-1185">Reference proteome</keyword>
<dbReference type="InterPro" id="IPR000847">
    <property type="entry name" value="LysR_HTH_N"/>
</dbReference>
<sequence>MYVLIDIINERNYNRRKSLFSTKKERSMDIRQLEAFVYTVKYQSFSLAAQKLYLSQPTVSSHINNLEKELHTQLLKRTTKSLSVTPAGQTLYNYAAEILNLQQKAILELSDKNQKLLHIGVSSVPSLYLLPELLSAYHQEMPDVRFRTSCSDSLDVIRKVTDGTCDIGLVGTKISDTPCRFLPVTSDELVIAAPATPHFQACLELKDPVSMLLKEPFLLREDTSGTKQETLYYLKNRGLSLDDLNVIAVMDDAASLIRCITLGMGISILSRATVQNDAQLGKLLIIPLEQSAFLRKLYIVYSSTQFMSEQTAHFFAFMKQFYAIS</sequence>
<feature type="domain" description="HTH lysR-type" evidence="5">
    <location>
        <begin position="28"/>
        <end position="85"/>
    </location>
</feature>
<comment type="caution">
    <text evidence="6">The sequence shown here is derived from an EMBL/GenBank/DDBJ whole genome shotgun (WGS) entry which is preliminary data.</text>
</comment>
<keyword evidence="2" id="KW-0805">Transcription regulation</keyword>
<dbReference type="GO" id="GO:0000976">
    <property type="term" value="F:transcription cis-regulatory region binding"/>
    <property type="evidence" value="ECO:0007669"/>
    <property type="project" value="TreeGrafter"/>
</dbReference>
<dbReference type="Pfam" id="PF03466">
    <property type="entry name" value="LysR_substrate"/>
    <property type="match status" value="1"/>
</dbReference>
<dbReference type="Gene3D" id="1.10.10.10">
    <property type="entry name" value="Winged helix-like DNA-binding domain superfamily/Winged helix DNA-binding domain"/>
    <property type="match status" value="1"/>
</dbReference>
<dbReference type="SUPFAM" id="SSF53850">
    <property type="entry name" value="Periplasmic binding protein-like II"/>
    <property type="match status" value="1"/>
</dbReference>
<dbReference type="AlphaFoldDB" id="A0A2A6Z8I5"/>
<evidence type="ECO:0000256" key="3">
    <source>
        <dbReference type="ARBA" id="ARBA00023125"/>
    </source>
</evidence>
<organism evidence="6 7">
    <name type="scientific">Faecalibacterium langellae</name>
    <dbReference type="NCBI Taxonomy" id="3435293"/>
    <lineage>
        <taxon>Bacteria</taxon>
        <taxon>Bacillati</taxon>
        <taxon>Bacillota</taxon>
        <taxon>Clostridia</taxon>
        <taxon>Eubacteriales</taxon>
        <taxon>Oscillospiraceae</taxon>
        <taxon>Faecalibacterium</taxon>
    </lineage>
</organism>
<dbReference type="PROSITE" id="PS50931">
    <property type="entry name" value="HTH_LYSR"/>
    <property type="match status" value="1"/>
</dbReference>
<evidence type="ECO:0000259" key="5">
    <source>
        <dbReference type="PROSITE" id="PS50931"/>
    </source>
</evidence>
<dbReference type="InterPro" id="IPR036390">
    <property type="entry name" value="WH_DNA-bd_sf"/>
</dbReference>
<dbReference type="PANTHER" id="PTHR30126">
    <property type="entry name" value="HTH-TYPE TRANSCRIPTIONAL REGULATOR"/>
    <property type="match status" value="1"/>
</dbReference>
<accession>A0A2A6Z8I5</accession>
<dbReference type="GO" id="GO:0003700">
    <property type="term" value="F:DNA-binding transcription factor activity"/>
    <property type="evidence" value="ECO:0007669"/>
    <property type="project" value="InterPro"/>
</dbReference>
<dbReference type="SUPFAM" id="SSF46785">
    <property type="entry name" value="Winged helix' DNA-binding domain"/>
    <property type="match status" value="1"/>
</dbReference>
<dbReference type="InterPro" id="IPR005119">
    <property type="entry name" value="LysR_subst-bd"/>
</dbReference>
<keyword evidence="4" id="KW-0804">Transcription</keyword>
<protein>
    <submittedName>
        <fullName evidence="6">Transcriptional regulator</fullName>
    </submittedName>
</protein>
<comment type="similarity">
    <text evidence="1">Belongs to the LysR transcriptional regulatory family.</text>
</comment>
<name>A0A2A6Z8I5_9FIRM</name>
<dbReference type="NCBIfam" id="NF040786">
    <property type="entry name" value="LysR_Sec_metab"/>
    <property type="match status" value="1"/>
</dbReference>
<dbReference type="Gene3D" id="3.40.190.290">
    <property type="match status" value="1"/>
</dbReference>
<evidence type="ECO:0000256" key="1">
    <source>
        <dbReference type="ARBA" id="ARBA00009437"/>
    </source>
</evidence>
<dbReference type="Pfam" id="PF00126">
    <property type="entry name" value="HTH_1"/>
    <property type="match status" value="1"/>
</dbReference>
<reference evidence="6 7" key="1">
    <citation type="journal article" date="2017" name="Front. Microbiol.">
        <title>New Insights into the Diversity of the Genus Faecalibacterium.</title>
        <authorList>
            <person name="Benevides L."/>
            <person name="Burman S."/>
            <person name="Martin R."/>
            <person name="Robert V."/>
            <person name="Thomas M."/>
            <person name="Miquel S."/>
            <person name="Chain F."/>
            <person name="Sokol H."/>
            <person name="Bermudez-Humaran L.G."/>
            <person name="Morrison M."/>
            <person name="Langella P."/>
            <person name="Azevedo V.A."/>
            <person name="Chatel J.M."/>
            <person name="Soares S."/>
        </authorList>
    </citation>
    <scope>NUCLEOTIDE SEQUENCE [LARGE SCALE GENOMIC DNA]</scope>
    <source>
        <strain evidence="7">CNCM I-4540</strain>
    </source>
</reference>
<dbReference type="PRINTS" id="PR00039">
    <property type="entry name" value="HTHLYSR"/>
</dbReference>
<proteinExistence type="inferred from homology"/>
<evidence type="ECO:0000313" key="6">
    <source>
        <dbReference type="EMBL" id="PDX57696.1"/>
    </source>
</evidence>
<dbReference type="FunFam" id="1.10.10.10:FF:000001">
    <property type="entry name" value="LysR family transcriptional regulator"/>
    <property type="match status" value="1"/>
</dbReference>
<evidence type="ECO:0000256" key="4">
    <source>
        <dbReference type="ARBA" id="ARBA00023163"/>
    </source>
</evidence>